<reference evidence="1" key="1">
    <citation type="submission" date="2024-06" db="EMBL/GenBank/DDBJ databases">
        <authorList>
            <person name="Coelho C."/>
            <person name="Bento M."/>
            <person name="Garcia E."/>
            <person name="Camelo A."/>
            <person name="Brandao I."/>
            <person name="Espirito Santo C."/>
            <person name="Trovao J."/>
            <person name="Verissimo A."/>
            <person name="Costa J."/>
            <person name="Tiago I."/>
        </authorList>
    </citation>
    <scope>NUCLEOTIDE SEQUENCE</scope>
    <source>
        <strain evidence="1">KWT182</strain>
    </source>
</reference>
<proteinExistence type="predicted"/>
<organism evidence="1">
    <name type="scientific">Acerihabitans sp. KWT182</name>
    <dbReference type="NCBI Taxonomy" id="3157919"/>
    <lineage>
        <taxon>Bacteria</taxon>
        <taxon>Pseudomonadati</taxon>
        <taxon>Pseudomonadota</taxon>
        <taxon>Gammaproteobacteria</taxon>
        <taxon>Enterobacterales</taxon>
        <taxon>Pectobacteriaceae</taxon>
        <taxon>Acerihabitans</taxon>
    </lineage>
</organism>
<dbReference type="EMBL" id="CP157947">
    <property type="protein sequence ID" value="XBS70989.1"/>
    <property type="molecule type" value="Genomic_DNA"/>
</dbReference>
<evidence type="ECO:0000313" key="1">
    <source>
        <dbReference type="EMBL" id="XBS70989.1"/>
    </source>
</evidence>
<accession>A0AAU7QCX0</accession>
<sequence>MKKAMTSRQTYAELSDGMTVAGTALIAEKPEALPERDERYGLMARGPTTIPIRTTPLDCKMIPYCRAILLTPIWSPA</sequence>
<name>A0AAU7QCX0_9GAMM</name>
<gene>
    <name evidence="1" type="ORF">ABK905_08190</name>
</gene>
<dbReference type="AlphaFoldDB" id="A0AAU7QCX0"/>
<protein>
    <submittedName>
        <fullName evidence="1">Uncharacterized protein</fullName>
    </submittedName>
</protein>